<dbReference type="AlphaFoldDB" id="H1SG68"/>
<gene>
    <name evidence="8" type="ORF">OR16_36855</name>
</gene>
<feature type="non-terminal residue" evidence="8">
    <location>
        <position position="1"/>
    </location>
</feature>
<keyword evidence="3" id="KW-1266">Target cell cytoplasm</keyword>
<name>H1SG68_9BURK</name>
<evidence type="ECO:0000259" key="6">
    <source>
        <dbReference type="Pfam" id="PF04830"/>
    </source>
</evidence>
<dbReference type="Pfam" id="PF04830">
    <property type="entry name" value="DUF637"/>
    <property type="match status" value="1"/>
</dbReference>
<feature type="domain" description="DUF6883" evidence="7">
    <location>
        <begin position="193"/>
        <end position="287"/>
    </location>
</feature>
<evidence type="ECO:0000259" key="5">
    <source>
        <dbReference type="Pfam" id="PF04829"/>
    </source>
</evidence>
<dbReference type="InterPro" id="IPR006914">
    <property type="entry name" value="VENN_dom"/>
</dbReference>
<evidence type="ECO:0000313" key="9">
    <source>
        <dbReference type="Proteomes" id="UP000005808"/>
    </source>
</evidence>
<dbReference type="Proteomes" id="UP000005808">
    <property type="component" value="Unassembled WGS sequence"/>
</dbReference>
<sequence>GSLVAQTAALGANSIGANTEAGSFESIASHAVLGCVAGAAGGGDCAAGAIGGATGAVLSPVFAGLISGGNPDLTDAQKAAITGLSMLAGGGVAAALGQDALTAAGAAQNETLNNCLGHPESCTQLLKNWVGTWSTDPGMLTAFQLMELYSGMPANIGALGQAEGVAARAGSVASTDAAATAGRAIGFDTANLENKLSGYLLDPTHSQNQTKANWFNRALGFNQSNWQDLASQLHFNPSTAVPTKTSQFGQTYEQVISITGANGKIIDTTFVFMKDKTGTVRFVTGIPAKK</sequence>
<evidence type="ECO:0000256" key="1">
    <source>
        <dbReference type="ARBA" id="ARBA00004219"/>
    </source>
</evidence>
<protein>
    <submittedName>
        <fullName evidence="8">Filamentous hemagglutinin outer membrane protein</fullName>
    </submittedName>
</protein>
<organism evidence="8 9">
    <name type="scientific">Cupriavidus basilensis OR16</name>
    <dbReference type="NCBI Taxonomy" id="1127483"/>
    <lineage>
        <taxon>Bacteria</taxon>
        <taxon>Pseudomonadati</taxon>
        <taxon>Pseudomonadota</taxon>
        <taxon>Betaproteobacteria</taxon>
        <taxon>Burkholderiales</taxon>
        <taxon>Burkholderiaceae</taxon>
        <taxon>Cupriavidus</taxon>
    </lineage>
</organism>
<keyword evidence="2" id="KW-0800">Toxin</keyword>
<evidence type="ECO:0000256" key="4">
    <source>
        <dbReference type="ARBA" id="ARBA00023026"/>
    </source>
</evidence>
<reference evidence="8 9" key="1">
    <citation type="journal article" date="2012" name="J. Bacteriol.">
        <title>De Novo Genome Project of Cupriavidus basilensis OR16.</title>
        <authorList>
            <person name="Cserhati M."/>
            <person name="Kriszt B."/>
            <person name="Szoboszlay S."/>
            <person name="Toth A."/>
            <person name="Szabo I."/>
            <person name="Tancsics A."/>
            <person name="Nagy I."/>
            <person name="Horvath B."/>
            <person name="Nagy I."/>
            <person name="Kukolya J."/>
        </authorList>
    </citation>
    <scope>NUCLEOTIDE SEQUENCE [LARGE SCALE GENOMIC DNA]</scope>
    <source>
        <strain evidence="8 9">OR16</strain>
    </source>
</reference>
<evidence type="ECO:0000313" key="8">
    <source>
        <dbReference type="EMBL" id="EHP38486.1"/>
    </source>
</evidence>
<dbReference type="EMBL" id="AHJE01000125">
    <property type="protein sequence ID" value="EHP38486.1"/>
    <property type="molecule type" value="Genomic_DNA"/>
</dbReference>
<dbReference type="InterPro" id="IPR006915">
    <property type="entry name" value="DUF637_hemagglutn_put"/>
</dbReference>
<dbReference type="InterPro" id="IPR049250">
    <property type="entry name" value="DUF6883"/>
</dbReference>
<dbReference type="Pfam" id="PF04829">
    <property type="entry name" value="PT-VENN"/>
    <property type="match status" value="1"/>
</dbReference>
<dbReference type="RefSeq" id="WP_006163368.1">
    <property type="nucleotide sequence ID" value="NZ_AHJE01000125.1"/>
</dbReference>
<dbReference type="GO" id="GO:0090729">
    <property type="term" value="F:toxin activity"/>
    <property type="evidence" value="ECO:0007669"/>
    <property type="project" value="UniProtKB-KW"/>
</dbReference>
<dbReference type="Pfam" id="PF21814">
    <property type="entry name" value="DUF6883"/>
    <property type="match status" value="1"/>
</dbReference>
<evidence type="ECO:0000256" key="3">
    <source>
        <dbReference type="ARBA" id="ARBA00022913"/>
    </source>
</evidence>
<feature type="domain" description="VENN motif-containing" evidence="5">
    <location>
        <begin position="72"/>
        <end position="117"/>
    </location>
</feature>
<comment type="caution">
    <text evidence="8">The sequence shown here is derived from an EMBL/GenBank/DDBJ whole genome shotgun (WGS) entry which is preliminary data.</text>
</comment>
<evidence type="ECO:0000256" key="2">
    <source>
        <dbReference type="ARBA" id="ARBA00022656"/>
    </source>
</evidence>
<comment type="subcellular location">
    <subcellularLocation>
        <location evidence="1">Target cell</location>
        <location evidence="1">Target cell cytoplasm</location>
    </subcellularLocation>
</comment>
<keyword evidence="4" id="KW-0843">Virulence</keyword>
<feature type="domain" description="DUF637" evidence="6">
    <location>
        <begin position="2"/>
        <end position="52"/>
    </location>
</feature>
<accession>H1SG68</accession>
<proteinExistence type="predicted"/>
<evidence type="ECO:0000259" key="7">
    <source>
        <dbReference type="Pfam" id="PF21814"/>
    </source>
</evidence>